<evidence type="ECO:0000313" key="10">
    <source>
        <dbReference type="Proteomes" id="UP000188728"/>
    </source>
</evidence>
<evidence type="ECO:0000256" key="2">
    <source>
        <dbReference type="ARBA" id="ARBA00022741"/>
    </source>
</evidence>
<accession>A0A1V3IYA0</accession>
<dbReference type="CDD" id="cd16442">
    <property type="entry name" value="BPL"/>
    <property type="match status" value="1"/>
</dbReference>
<evidence type="ECO:0000313" key="11">
    <source>
        <dbReference type="Proteomes" id="UP000189161"/>
    </source>
</evidence>
<dbReference type="RefSeq" id="WP_077421456.1">
    <property type="nucleotide sequence ID" value="NZ_MLHK01000007.1"/>
</dbReference>
<dbReference type="Pfam" id="PF02237">
    <property type="entry name" value="BPL_C"/>
    <property type="match status" value="1"/>
</dbReference>
<keyword evidence="3" id="KW-0067">ATP-binding</keyword>
<evidence type="ECO:0000313" key="9">
    <source>
        <dbReference type="EMBL" id="OOF47891.1"/>
    </source>
</evidence>
<dbReference type="InterPro" id="IPR004408">
    <property type="entry name" value="Biotin_CoA_COase_ligase"/>
</dbReference>
<dbReference type="GO" id="GO:0005524">
    <property type="term" value="F:ATP binding"/>
    <property type="evidence" value="ECO:0007669"/>
    <property type="project" value="UniProtKB-KW"/>
</dbReference>
<organism evidence="9 11">
    <name type="scientific">Rodentibacter trehalosifermentans</name>
    <dbReference type="NCBI Taxonomy" id="1908263"/>
    <lineage>
        <taxon>Bacteria</taxon>
        <taxon>Pseudomonadati</taxon>
        <taxon>Pseudomonadota</taxon>
        <taxon>Gammaproteobacteria</taxon>
        <taxon>Pasteurellales</taxon>
        <taxon>Pasteurellaceae</taxon>
        <taxon>Rodentibacter</taxon>
    </lineage>
</organism>
<dbReference type="Gene3D" id="2.30.30.100">
    <property type="match status" value="1"/>
</dbReference>
<gene>
    <name evidence="8" type="ORF">BKK51_00975</name>
    <name evidence="9" type="ORF">BKK52_07420</name>
</gene>
<dbReference type="InterPro" id="IPR045864">
    <property type="entry name" value="aa-tRNA-synth_II/BPL/LPL"/>
</dbReference>
<accession>A0A1V3IZX2</accession>
<dbReference type="InterPro" id="IPR004143">
    <property type="entry name" value="BPL_LPL_catalytic"/>
</dbReference>
<evidence type="ECO:0000256" key="5">
    <source>
        <dbReference type="ARBA" id="ARBA00024227"/>
    </source>
</evidence>
<dbReference type="InterPro" id="IPR008988">
    <property type="entry name" value="Transcriptional_repressor_C"/>
</dbReference>
<dbReference type="SUPFAM" id="SSF55681">
    <property type="entry name" value="Class II aaRS and biotin synthetases"/>
    <property type="match status" value="1"/>
</dbReference>
<comment type="caution">
    <text evidence="9">The sequence shown here is derived from an EMBL/GenBank/DDBJ whole genome shotgun (WGS) entry which is preliminary data.</text>
</comment>
<dbReference type="NCBIfam" id="TIGR00121">
    <property type="entry name" value="birA_ligase"/>
    <property type="match status" value="1"/>
</dbReference>
<keyword evidence="4" id="KW-0092">Biotin</keyword>
<keyword evidence="1 9" id="KW-0436">Ligase</keyword>
<reference evidence="10 11" key="1">
    <citation type="submission" date="2016-10" db="EMBL/GenBank/DDBJ databases">
        <title>Rodentibacter gen. nov. and new species.</title>
        <authorList>
            <person name="Christensen H."/>
        </authorList>
    </citation>
    <scope>NUCLEOTIDE SEQUENCE [LARGE SCALE GENOMIC DNA]</scope>
    <source>
        <strain evidence="8 10">H1983213011</strain>
        <strain evidence="9 11">H1987082031</strain>
    </source>
</reference>
<sequence>MNLALLSCLSDCMPKVRSELAEFSQNIAFDVQQLRALGLNIEENTTYYQLIPQLPLLNSHQISTELSPYHVHYYPVITSTNEWVLQNIAHLQKGDLCIAEYQTGGRGRRGRQWLSPFAGQMIFSFYWTVDPRKSIEGLSLVVGLAIAETFGVQVKWPNDVLFDGRKLGGILVEIANIKNDCLNLVIGVGINMSLPKKTGINQPYAQLCEIEPNADRQILLPKLIQHLYTRLAHFEHVGIDGEFQQAWRAHNAFSHNEVNVFTEQEVISGIEQGIDERGYLQVQCENTLRTFNGGEVSLRKKYLVSLS</sequence>
<keyword evidence="2" id="KW-0547">Nucleotide-binding</keyword>
<dbReference type="Pfam" id="PF03099">
    <property type="entry name" value="BPL_LplA_LipB"/>
    <property type="match status" value="1"/>
</dbReference>
<proteinExistence type="predicted"/>
<name>A0A1V3IZX2_9PAST</name>
<comment type="catalytic activity">
    <reaction evidence="6">
        <text>biotin + L-lysyl-[protein] + ATP = N(6)-biotinyl-L-lysyl-[protein] + AMP + diphosphate + H(+)</text>
        <dbReference type="Rhea" id="RHEA:11756"/>
        <dbReference type="Rhea" id="RHEA-COMP:9752"/>
        <dbReference type="Rhea" id="RHEA-COMP:10505"/>
        <dbReference type="ChEBI" id="CHEBI:15378"/>
        <dbReference type="ChEBI" id="CHEBI:29969"/>
        <dbReference type="ChEBI" id="CHEBI:30616"/>
        <dbReference type="ChEBI" id="CHEBI:33019"/>
        <dbReference type="ChEBI" id="CHEBI:57586"/>
        <dbReference type="ChEBI" id="CHEBI:83144"/>
        <dbReference type="ChEBI" id="CHEBI:456215"/>
        <dbReference type="EC" id="6.3.4.15"/>
    </reaction>
</comment>
<feature type="domain" description="BPL/LPL catalytic" evidence="7">
    <location>
        <begin position="56"/>
        <end position="235"/>
    </location>
</feature>
<evidence type="ECO:0000256" key="1">
    <source>
        <dbReference type="ARBA" id="ARBA00022598"/>
    </source>
</evidence>
<evidence type="ECO:0000256" key="6">
    <source>
        <dbReference type="ARBA" id="ARBA00047846"/>
    </source>
</evidence>
<dbReference type="PANTHER" id="PTHR12835">
    <property type="entry name" value="BIOTIN PROTEIN LIGASE"/>
    <property type="match status" value="1"/>
</dbReference>
<dbReference type="Proteomes" id="UP000189161">
    <property type="component" value="Unassembled WGS sequence"/>
</dbReference>
<dbReference type="Proteomes" id="UP000188728">
    <property type="component" value="Unassembled WGS sequence"/>
</dbReference>
<dbReference type="NCBIfam" id="NF008847">
    <property type="entry name" value="PRK11886.1-2"/>
    <property type="match status" value="1"/>
</dbReference>
<dbReference type="EMBL" id="MLHL01000040">
    <property type="protein sequence ID" value="OOF47891.1"/>
    <property type="molecule type" value="Genomic_DNA"/>
</dbReference>
<dbReference type="PROSITE" id="PS51733">
    <property type="entry name" value="BPL_LPL_CATALYTIC"/>
    <property type="match status" value="1"/>
</dbReference>
<dbReference type="SUPFAM" id="SSF50037">
    <property type="entry name" value="C-terminal domain of transcriptional repressors"/>
    <property type="match status" value="1"/>
</dbReference>
<evidence type="ECO:0000259" key="7">
    <source>
        <dbReference type="PROSITE" id="PS51733"/>
    </source>
</evidence>
<dbReference type="GO" id="GO:0004077">
    <property type="term" value="F:biotin--[biotin carboxyl-carrier protein] ligase activity"/>
    <property type="evidence" value="ECO:0007669"/>
    <property type="project" value="UniProtKB-EC"/>
</dbReference>
<dbReference type="AlphaFoldDB" id="A0A1V3IZX2"/>
<dbReference type="OrthoDB" id="9807064at2"/>
<evidence type="ECO:0000313" key="8">
    <source>
        <dbReference type="EMBL" id="OOF46991.1"/>
    </source>
</evidence>
<dbReference type="EC" id="6.3.4.15" evidence="5"/>
<dbReference type="EMBL" id="MLHK01000007">
    <property type="protein sequence ID" value="OOF46991.1"/>
    <property type="molecule type" value="Genomic_DNA"/>
</dbReference>
<dbReference type="PANTHER" id="PTHR12835:SF5">
    <property type="entry name" value="BIOTIN--PROTEIN LIGASE"/>
    <property type="match status" value="1"/>
</dbReference>
<keyword evidence="11" id="KW-1185">Reference proteome</keyword>
<dbReference type="InterPro" id="IPR003142">
    <property type="entry name" value="BPL_C"/>
</dbReference>
<protein>
    <recommendedName>
        <fullName evidence="5">biotin--[biotin carboxyl-carrier protein] ligase</fullName>
        <ecNumber evidence="5">6.3.4.15</ecNumber>
    </recommendedName>
</protein>
<dbReference type="GO" id="GO:0005737">
    <property type="term" value="C:cytoplasm"/>
    <property type="evidence" value="ECO:0007669"/>
    <property type="project" value="TreeGrafter"/>
</dbReference>
<evidence type="ECO:0000256" key="4">
    <source>
        <dbReference type="ARBA" id="ARBA00023267"/>
    </source>
</evidence>
<evidence type="ECO:0000256" key="3">
    <source>
        <dbReference type="ARBA" id="ARBA00022840"/>
    </source>
</evidence>
<dbReference type="Gene3D" id="3.30.930.10">
    <property type="entry name" value="Bira Bifunctional Protein, Domain 2"/>
    <property type="match status" value="1"/>
</dbReference>